<evidence type="ECO:0000256" key="1">
    <source>
        <dbReference type="ARBA" id="ARBA00004496"/>
    </source>
</evidence>
<dbReference type="Pfam" id="PF02583">
    <property type="entry name" value="Trns_repr_metal"/>
    <property type="match status" value="1"/>
</dbReference>
<keyword evidence="4" id="KW-0479">Metal-binding</keyword>
<dbReference type="GO" id="GO:0003677">
    <property type="term" value="F:DNA binding"/>
    <property type="evidence" value="ECO:0007669"/>
    <property type="project" value="InterPro"/>
</dbReference>
<comment type="subcellular location">
    <subcellularLocation>
        <location evidence="1">Cytoplasm</location>
    </subcellularLocation>
</comment>
<protein>
    <recommendedName>
        <fullName evidence="5">Copper-sensing transcriptional repressor CsoR</fullName>
    </recommendedName>
    <alternativeName>
        <fullName evidence="6">Copper-sensitive operon repressor</fullName>
    </alternativeName>
</protein>
<dbReference type="AlphaFoldDB" id="A0A7L6N5E2"/>
<dbReference type="GO" id="GO:0046872">
    <property type="term" value="F:metal ion binding"/>
    <property type="evidence" value="ECO:0007669"/>
    <property type="project" value="UniProtKB-KW"/>
</dbReference>
<keyword evidence="3" id="KW-0963">Cytoplasm</keyword>
<dbReference type="CDD" id="cd10159">
    <property type="entry name" value="CsoR-like_DUF156_2"/>
    <property type="match status" value="1"/>
</dbReference>
<dbReference type="PANTHER" id="PTHR33677">
    <property type="entry name" value="TRANSCRIPTIONAL REPRESSOR FRMR-RELATED"/>
    <property type="match status" value="1"/>
</dbReference>
<keyword evidence="8" id="KW-1185">Reference proteome</keyword>
<reference evidence="7 8" key="1">
    <citation type="submission" date="2020-04" db="EMBL/GenBank/DDBJ databases">
        <authorList>
            <person name="Zheng R.K."/>
            <person name="Sun C.M."/>
        </authorList>
    </citation>
    <scope>NUCLEOTIDE SEQUENCE [LARGE SCALE GENOMIC DNA]</scope>
    <source>
        <strain evidence="8">zrk29</strain>
    </source>
</reference>
<dbReference type="InterPro" id="IPR038390">
    <property type="entry name" value="Metal_Tscrpt_repr_sf"/>
</dbReference>
<dbReference type="RefSeq" id="WP_312032194.1">
    <property type="nucleotide sequence ID" value="NZ_CP051151.1"/>
</dbReference>
<dbReference type="PANTHER" id="PTHR33677:SF4">
    <property type="entry name" value="COPPER-SENSING TRANSCRIPTIONAL REPRESSOR CSOR"/>
    <property type="match status" value="1"/>
</dbReference>
<dbReference type="EMBL" id="CP051151">
    <property type="protein sequence ID" value="QLY39714.1"/>
    <property type="molecule type" value="Genomic_DNA"/>
</dbReference>
<evidence type="ECO:0000256" key="6">
    <source>
        <dbReference type="ARBA" id="ARBA00041544"/>
    </source>
</evidence>
<evidence type="ECO:0000256" key="2">
    <source>
        <dbReference type="ARBA" id="ARBA00011738"/>
    </source>
</evidence>
<dbReference type="Proteomes" id="UP000512167">
    <property type="component" value="Chromosome"/>
</dbReference>
<dbReference type="Gene3D" id="1.20.58.1000">
    <property type="entry name" value="Metal-sensitive repressor, helix protomer"/>
    <property type="match status" value="1"/>
</dbReference>
<evidence type="ECO:0000256" key="4">
    <source>
        <dbReference type="ARBA" id="ARBA00022723"/>
    </source>
</evidence>
<organism evidence="7 8">
    <name type="scientific">Hujiaoplasma nucleasis</name>
    <dbReference type="NCBI Taxonomy" id="2725268"/>
    <lineage>
        <taxon>Bacteria</taxon>
        <taxon>Bacillati</taxon>
        <taxon>Mycoplasmatota</taxon>
        <taxon>Mollicutes</taxon>
        <taxon>Candidatus Izemoplasmatales</taxon>
        <taxon>Hujiaoplasmataceae</taxon>
        <taxon>Hujiaoplasma</taxon>
    </lineage>
</organism>
<evidence type="ECO:0000256" key="5">
    <source>
        <dbReference type="ARBA" id="ARBA00039938"/>
    </source>
</evidence>
<evidence type="ECO:0000313" key="8">
    <source>
        <dbReference type="Proteomes" id="UP000512167"/>
    </source>
</evidence>
<evidence type="ECO:0000313" key="7">
    <source>
        <dbReference type="EMBL" id="QLY39714.1"/>
    </source>
</evidence>
<accession>A0A7L6N5E2</accession>
<dbReference type="GO" id="GO:0045892">
    <property type="term" value="P:negative regulation of DNA-templated transcription"/>
    <property type="evidence" value="ECO:0007669"/>
    <property type="project" value="UniProtKB-ARBA"/>
</dbReference>
<name>A0A7L6N5E2_9MOLU</name>
<gene>
    <name evidence="7" type="ORF">HF295_02105</name>
</gene>
<proteinExistence type="predicted"/>
<dbReference type="GO" id="GO:0005737">
    <property type="term" value="C:cytoplasm"/>
    <property type="evidence" value="ECO:0007669"/>
    <property type="project" value="UniProtKB-SubCell"/>
</dbReference>
<comment type="subunit">
    <text evidence="2">Homodimer.</text>
</comment>
<dbReference type="KEGG" id="tbk:HF295_02105"/>
<dbReference type="InterPro" id="IPR003735">
    <property type="entry name" value="Metal_Tscrpt_repr"/>
</dbReference>
<evidence type="ECO:0000256" key="3">
    <source>
        <dbReference type="ARBA" id="ARBA00022490"/>
    </source>
</evidence>
<sequence length="87" mass="10012">MKHDHQASINLLKTAKGQIEAIIRMTEEDRYCVDIANQILAVESLLKKANLQILKQHLDSCVRESLTDGTYEEKTQEIINIINKYVK</sequence>